<evidence type="ECO:0000313" key="2">
    <source>
        <dbReference type="EMBL" id="MBO1626037.1"/>
    </source>
</evidence>
<dbReference type="Proteomes" id="UP000677611">
    <property type="component" value="Unassembled WGS sequence"/>
</dbReference>
<feature type="domain" description="DUF4183" evidence="1">
    <location>
        <begin position="31"/>
        <end position="102"/>
    </location>
</feature>
<keyword evidence="3" id="KW-1185">Reference proteome</keyword>
<dbReference type="Pfam" id="PF13799">
    <property type="entry name" value="DUF4183"/>
    <property type="match status" value="1"/>
</dbReference>
<gene>
    <name evidence="2" type="ORF">J4P90_12425</name>
</gene>
<sequence>MCCCHYVAFPVHSAPVDPVVPRKVTNQLYYALSDGQKLIYTNSDGLQEYGTTQILSPNQVSCINLFVNGVLQPPVAYRVEEGQLTLLINEAPVKGAPITLQFITIY</sequence>
<protein>
    <submittedName>
        <fullName evidence="2">DUF4183 domain-containing protein</fullName>
    </submittedName>
</protein>
<dbReference type="InterPro" id="IPR025237">
    <property type="entry name" value="DUF4183"/>
</dbReference>
<comment type="caution">
    <text evidence="2">The sequence shown here is derived from an EMBL/GenBank/DDBJ whole genome shotgun (WGS) entry which is preliminary data.</text>
</comment>
<reference evidence="2 3" key="1">
    <citation type="submission" date="2021-03" db="EMBL/GenBank/DDBJ databases">
        <title>Identification of novel Bacillus strains.</title>
        <authorList>
            <person name="Xiao Z."/>
            <person name="Li Y."/>
            <person name="Shen J."/>
        </authorList>
    </citation>
    <scope>NUCLEOTIDE SEQUENCE [LARGE SCALE GENOMIC DNA]</scope>
    <source>
        <strain evidence="2 3">SY8</strain>
    </source>
</reference>
<dbReference type="EMBL" id="JAGDQJ010000013">
    <property type="protein sequence ID" value="MBO1626037.1"/>
    <property type="molecule type" value="Genomic_DNA"/>
</dbReference>
<accession>A0ABS3NYL6</accession>
<organism evidence="2 3">
    <name type="scientific">Bacillus arachidis</name>
    <dbReference type="NCBI Taxonomy" id="2819290"/>
    <lineage>
        <taxon>Bacteria</taxon>
        <taxon>Bacillati</taxon>
        <taxon>Bacillota</taxon>
        <taxon>Bacilli</taxon>
        <taxon>Bacillales</taxon>
        <taxon>Bacillaceae</taxon>
        <taxon>Bacillus</taxon>
    </lineage>
</organism>
<evidence type="ECO:0000259" key="1">
    <source>
        <dbReference type="Pfam" id="PF13799"/>
    </source>
</evidence>
<proteinExistence type="predicted"/>
<evidence type="ECO:0000313" key="3">
    <source>
        <dbReference type="Proteomes" id="UP000677611"/>
    </source>
</evidence>
<name>A0ABS3NYL6_9BACI</name>